<keyword evidence="6 9" id="KW-0822">Tryptophan biosynthesis</keyword>
<gene>
    <name evidence="9" type="primary">trpC</name>
    <name evidence="11" type="ORF">PROH_01260</name>
</gene>
<protein>
    <recommendedName>
        <fullName evidence="9">Indole-3-glycerol phosphate synthase</fullName>
        <shortName evidence="9">IGPS</shortName>
        <ecNumber evidence="9">4.1.1.48</ecNumber>
    </recommendedName>
</protein>
<dbReference type="InterPro" id="IPR045186">
    <property type="entry name" value="Indole-3-glycerol_P_synth"/>
</dbReference>
<dbReference type="EC" id="4.1.1.48" evidence="9"/>
<evidence type="ECO:0000313" key="12">
    <source>
        <dbReference type="Proteomes" id="UP000034681"/>
    </source>
</evidence>
<keyword evidence="8 9" id="KW-0456">Lyase</keyword>
<feature type="domain" description="Indole-3-glycerol phosphate synthase" evidence="10">
    <location>
        <begin position="32"/>
        <end position="290"/>
    </location>
</feature>
<evidence type="ECO:0000259" key="10">
    <source>
        <dbReference type="Pfam" id="PF00218"/>
    </source>
</evidence>
<dbReference type="PANTHER" id="PTHR22854:SF2">
    <property type="entry name" value="INDOLE-3-GLYCEROL-PHOSPHATE SYNTHASE"/>
    <property type="match status" value="1"/>
</dbReference>
<dbReference type="InterPro" id="IPR013798">
    <property type="entry name" value="Indole-3-glycerol_P_synth_dom"/>
</dbReference>
<dbReference type="AlphaFoldDB" id="A0A0M2Q3X6"/>
<dbReference type="EMBL" id="AJTX02000002">
    <property type="protein sequence ID" value="KKJ01634.1"/>
    <property type="molecule type" value="Genomic_DNA"/>
</dbReference>
<dbReference type="HAMAP" id="MF_00134_B">
    <property type="entry name" value="IGPS_B"/>
    <property type="match status" value="1"/>
</dbReference>
<evidence type="ECO:0000256" key="4">
    <source>
        <dbReference type="ARBA" id="ARBA00022605"/>
    </source>
</evidence>
<dbReference type="PANTHER" id="PTHR22854">
    <property type="entry name" value="TRYPTOPHAN BIOSYNTHESIS PROTEIN"/>
    <property type="match status" value="1"/>
</dbReference>
<dbReference type="InterPro" id="IPR001468">
    <property type="entry name" value="Indole-3-GlycerolPSynthase_CS"/>
</dbReference>
<dbReference type="PROSITE" id="PS00614">
    <property type="entry name" value="IGPS"/>
    <property type="match status" value="1"/>
</dbReference>
<evidence type="ECO:0000256" key="9">
    <source>
        <dbReference type="HAMAP-Rule" id="MF_00134"/>
    </source>
</evidence>
<comment type="pathway">
    <text evidence="2 9">Amino-acid biosynthesis; L-tryptophan biosynthesis; L-tryptophan from chorismate: step 4/5.</text>
</comment>
<dbReference type="NCBIfam" id="NF001372">
    <property type="entry name" value="PRK00278.1-4"/>
    <property type="match status" value="1"/>
</dbReference>
<dbReference type="Pfam" id="PF00218">
    <property type="entry name" value="IGPS"/>
    <property type="match status" value="1"/>
</dbReference>
<dbReference type="RefSeq" id="WP_026099721.1">
    <property type="nucleotide sequence ID" value="NZ_KB235941.1"/>
</dbReference>
<dbReference type="GO" id="GO:0004425">
    <property type="term" value="F:indole-3-glycerol-phosphate synthase activity"/>
    <property type="evidence" value="ECO:0007669"/>
    <property type="project" value="UniProtKB-UniRule"/>
</dbReference>
<proteinExistence type="inferred from homology"/>
<evidence type="ECO:0000256" key="6">
    <source>
        <dbReference type="ARBA" id="ARBA00022822"/>
    </source>
</evidence>
<dbReference type="STRING" id="317619.GCA_000332315_03422"/>
<dbReference type="GO" id="GO:0000162">
    <property type="term" value="P:L-tryptophan biosynthetic process"/>
    <property type="evidence" value="ECO:0007669"/>
    <property type="project" value="UniProtKB-UniRule"/>
</dbReference>
<evidence type="ECO:0000313" key="11">
    <source>
        <dbReference type="EMBL" id="KKJ01634.1"/>
    </source>
</evidence>
<dbReference type="OrthoDB" id="9804217at2"/>
<comment type="similarity">
    <text evidence="3 9">Belongs to the TrpC family.</text>
</comment>
<dbReference type="eggNOG" id="COG0134">
    <property type="taxonomic scope" value="Bacteria"/>
</dbReference>
<keyword evidence="12" id="KW-1185">Reference proteome</keyword>
<dbReference type="FunFam" id="3.20.20.70:FF:000024">
    <property type="entry name" value="Indole-3-glycerol phosphate synthase"/>
    <property type="match status" value="1"/>
</dbReference>
<dbReference type="InterPro" id="IPR013785">
    <property type="entry name" value="Aldolase_TIM"/>
</dbReference>
<comment type="catalytic activity">
    <reaction evidence="1 9">
        <text>1-(2-carboxyphenylamino)-1-deoxy-D-ribulose 5-phosphate + H(+) = (1S,2R)-1-C-(indol-3-yl)glycerol 3-phosphate + CO2 + H2O</text>
        <dbReference type="Rhea" id="RHEA:23476"/>
        <dbReference type="ChEBI" id="CHEBI:15377"/>
        <dbReference type="ChEBI" id="CHEBI:15378"/>
        <dbReference type="ChEBI" id="CHEBI:16526"/>
        <dbReference type="ChEBI" id="CHEBI:58613"/>
        <dbReference type="ChEBI" id="CHEBI:58866"/>
        <dbReference type="EC" id="4.1.1.48"/>
    </reaction>
</comment>
<dbReference type="SUPFAM" id="SSF51366">
    <property type="entry name" value="Ribulose-phoshate binding barrel"/>
    <property type="match status" value="1"/>
</dbReference>
<name>A0A0M2Q3X6_PROHO</name>
<sequence length="299" mass="32833">MEIRRHPPSSGVRVQSLSFQLDTPDAKPLHILEEIIWHKDQEVTRMRDRVPLLDLRKQVVVAPAPKDFLGALQRASHKPAVIAEVKKASPSKGVFREDFDAVAIAQSYERHGATCLSVLTDERFFQGSFQNLSQVRQAVDLPLLCKDFMISPYQIYLARAQGADAILLIAAVLGDQDLKYFLKISRSLGLTALIEVHSGPELERVLALGQAQLLGINNRDLKTFHTSLDTTCDLLQTYGSALREQGITVISESGMHQTADLDRVAAAGAQGVLVGESLIRQRDPGVALTQLIGVSIPAR</sequence>
<evidence type="ECO:0000256" key="2">
    <source>
        <dbReference type="ARBA" id="ARBA00004696"/>
    </source>
</evidence>
<keyword evidence="7 9" id="KW-0057">Aromatic amino acid biosynthesis</keyword>
<accession>A0A0M2Q3X6</accession>
<dbReference type="NCBIfam" id="NF001377">
    <property type="entry name" value="PRK00278.2-4"/>
    <property type="match status" value="1"/>
</dbReference>
<keyword evidence="5 9" id="KW-0210">Decarboxylase</keyword>
<evidence type="ECO:0000256" key="5">
    <source>
        <dbReference type="ARBA" id="ARBA00022793"/>
    </source>
</evidence>
<dbReference type="Gene3D" id="3.20.20.70">
    <property type="entry name" value="Aldolase class I"/>
    <property type="match status" value="1"/>
</dbReference>
<dbReference type="Proteomes" id="UP000034681">
    <property type="component" value="Unassembled WGS sequence"/>
</dbReference>
<dbReference type="GO" id="GO:0004640">
    <property type="term" value="F:phosphoribosylanthranilate isomerase activity"/>
    <property type="evidence" value="ECO:0007669"/>
    <property type="project" value="TreeGrafter"/>
</dbReference>
<evidence type="ECO:0000256" key="1">
    <source>
        <dbReference type="ARBA" id="ARBA00001633"/>
    </source>
</evidence>
<dbReference type="InterPro" id="IPR011060">
    <property type="entry name" value="RibuloseP-bd_barrel"/>
</dbReference>
<reference evidence="11" key="1">
    <citation type="submission" date="2012-04" db="EMBL/GenBank/DDBJ databases">
        <authorList>
            <person name="Borisov I.G."/>
            <person name="Ivanikova N.V."/>
            <person name="Pinevich A.V."/>
        </authorList>
    </citation>
    <scope>NUCLEOTIDE SEQUENCE</scope>
    <source>
        <strain evidence="11">CALU 1027</strain>
    </source>
</reference>
<organism evidence="11 12">
    <name type="scientific">Prochlorothrix hollandica PCC 9006 = CALU 1027</name>
    <dbReference type="NCBI Taxonomy" id="317619"/>
    <lineage>
        <taxon>Bacteria</taxon>
        <taxon>Bacillati</taxon>
        <taxon>Cyanobacteriota</taxon>
        <taxon>Cyanophyceae</taxon>
        <taxon>Prochlorotrichales</taxon>
        <taxon>Prochlorotrichaceae</taxon>
        <taxon>Prochlorothrix</taxon>
    </lineage>
</organism>
<evidence type="ECO:0000256" key="8">
    <source>
        <dbReference type="ARBA" id="ARBA00023239"/>
    </source>
</evidence>
<evidence type="ECO:0000256" key="7">
    <source>
        <dbReference type="ARBA" id="ARBA00023141"/>
    </source>
</evidence>
<dbReference type="UniPathway" id="UPA00035">
    <property type="reaction ID" value="UER00043"/>
</dbReference>
<dbReference type="CDD" id="cd00331">
    <property type="entry name" value="IGPS"/>
    <property type="match status" value="1"/>
</dbReference>
<keyword evidence="4 9" id="KW-0028">Amino-acid biosynthesis</keyword>
<comment type="caution">
    <text evidence="11">The sequence shown here is derived from an EMBL/GenBank/DDBJ whole genome shotgun (WGS) entry which is preliminary data.</text>
</comment>
<evidence type="ECO:0000256" key="3">
    <source>
        <dbReference type="ARBA" id="ARBA00008737"/>
    </source>
</evidence>